<evidence type="ECO:0000313" key="3">
    <source>
        <dbReference type="Proteomes" id="UP000526501"/>
    </source>
</evidence>
<sequence>MCSSETTTAITIIIASYNRAPILDKSLTNLATLDTDGIDLSIVVVDNNSSDSTSEVIASHLDKLPLVHLHEANPGKNNAINKALNECELNDVVLFTDDDISPNTNWLKTVAKSIRDYPKTSVFGGPVQMIWPQSTPEWIKSVEDNVYPQHDRGDQPHLYPEKTTPIGVNFWVRKEIFTEHGFRYDGKIGPTPKIKKRIMGSETSFLLMLKKAGFHIQYIPGDSVGHYVTPDQITRTYVLNRARTHGRFLARIGHPFSKVELYRQNKLFWWIAEKASVLSLYAVYYISNLQPSMEKKIQTQVFNIRWIAYHKELLQNAESIYAERYEKQNSSTEIS</sequence>
<dbReference type="PANTHER" id="PTHR22916">
    <property type="entry name" value="GLYCOSYLTRANSFERASE"/>
    <property type="match status" value="1"/>
</dbReference>
<reference evidence="2 3" key="1">
    <citation type="submission" date="2020-07" db="EMBL/GenBank/DDBJ databases">
        <authorList>
            <person name="Feng X."/>
        </authorList>
    </citation>
    <scope>NUCLEOTIDE SEQUENCE [LARGE SCALE GENOMIC DNA]</scope>
    <source>
        <strain evidence="2 3">JCM23202</strain>
    </source>
</reference>
<organism evidence="2 3">
    <name type="scientific">Pelagicoccus albus</name>
    <dbReference type="NCBI Taxonomy" id="415222"/>
    <lineage>
        <taxon>Bacteria</taxon>
        <taxon>Pseudomonadati</taxon>
        <taxon>Verrucomicrobiota</taxon>
        <taxon>Opitutia</taxon>
        <taxon>Puniceicoccales</taxon>
        <taxon>Pelagicoccaceae</taxon>
        <taxon>Pelagicoccus</taxon>
    </lineage>
</organism>
<dbReference type="PANTHER" id="PTHR22916:SF3">
    <property type="entry name" value="UDP-GLCNAC:BETAGAL BETA-1,3-N-ACETYLGLUCOSAMINYLTRANSFERASE-LIKE PROTEIN 1"/>
    <property type="match status" value="1"/>
</dbReference>
<dbReference type="Gene3D" id="3.90.550.10">
    <property type="entry name" value="Spore Coat Polysaccharide Biosynthesis Protein SpsA, Chain A"/>
    <property type="match status" value="1"/>
</dbReference>
<accession>A0A7X1BC57</accession>
<proteinExistence type="predicted"/>
<dbReference type="AlphaFoldDB" id="A0A7X1BC57"/>
<dbReference type="InterPro" id="IPR001173">
    <property type="entry name" value="Glyco_trans_2-like"/>
</dbReference>
<evidence type="ECO:0000313" key="2">
    <source>
        <dbReference type="EMBL" id="MBC2608250.1"/>
    </source>
</evidence>
<feature type="domain" description="Glycosyltransferase 2-like" evidence="1">
    <location>
        <begin position="11"/>
        <end position="179"/>
    </location>
</feature>
<dbReference type="Pfam" id="PF00535">
    <property type="entry name" value="Glycos_transf_2"/>
    <property type="match status" value="1"/>
</dbReference>
<dbReference type="EMBL" id="JACHVC010000013">
    <property type="protein sequence ID" value="MBC2608250.1"/>
    <property type="molecule type" value="Genomic_DNA"/>
</dbReference>
<dbReference type="GO" id="GO:0016758">
    <property type="term" value="F:hexosyltransferase activity"/>
    <property type="evidence" value="ECO:0007669"/>
    <property type="project" value="UniProtKB-ARBA"/>
</dbReference>
<evidence type="ECO:0000259" key="1">
    <source>
        <dbReference type="Pfam" id="PF00535"/>
    </source>
</evidence>
<dbReference type="CDD" id="cd00761">
    <property type="entry name" value="Glyco_tranf_GTA_type"/>
    <property type="match status" value="1"/>
</dbReference>
<gene>
    <name evidence="2" type="ORF">H5P27_19500</name>
</gene>
<keyword evidence="2" id="KW-0808">Transferase</keyword>
<dbReference type="SUPFAM" id="SSF53448">
    <property type="entry name" value="Nucleotide-diphospho-sugar transferases"/>
    <property type="match status" value="1"/>
</dbReference>
<comment type="caution">
    <text evidence="2">The sequence shown here is derived from an EMBL/GenBank/DDBJ whole genome shotgun (WGS) entry which is preliminary data.</text>
</comment>
<dbReference type="InterPro" id="IPR029044">
    <property type="entry name" value="Nucleotide-diphossugar_trans"/>
</dbReference>
<keyword evidence="3" id="KW-1185">Reference proteome</keyword>
<dbReference type="Proteomes" id="UP000526501">
    <property type="component" value="Unassembled WGS sequence"/>
</dbReference>
<protein>
    <submittedName>
        <fullName evidence="2">Glycosyltransferase family 2 protein</fullName>
    </submittedName>
</protein>
<dbReference type="RefSeq" id="WP_185662099.1">
    <property type="nucleotide sequence ID" value="NZ_CAWPOO010000013.1"/>
</dbReference>
<name>A0A7X1BC57_9BACT</name>